<protein>
    <submittedName>
        <fullName evidence="3">Uncharacterized protein</fullName>
    </submittedName>
</protein>
<feature type="compositionally biased region" description="Pro residues" evidence="1">
    <location>
        <begin position="187"/>
        <end position="196"/>
    </location>
</feature>
<keyword evidence="4" id="KW-1185">Reference proteome</keyword>
<gene>
    <name evidence="3" type="ORF">HNP84_001489</name>
</gene>
<feature type="compositionally biased region" description="Pro residues" evidence="1">
    <location>
        <begin position="22"/>
        <end position="41"/>
    </location>
</feature>
<feature type="region of interest" description="Disordered" evidence="1">
    <location>
        <begin position="1"/>
        <end position="200"/>
    </location>
</feature>
<feature type="compositionally biased region" description="Basic and acidic residues" evidence="1">
    <location>
        <begin position="74"/>
        <end position="89"/>
    </location>
</feature>
<evidence type="ECO:0000256" key="2">
    <source>
        <dbReference type="SAM" id="Phobius"/>
    </source>
</evidence>
<reference evidence="3 4" key="1">
    <citation type="submission" date="2020-08" db="EMBL/GenBank/DDBJ databases">
        <title>Genomic Encyclopedia of Type Strains, Phase IV (KMG-IV): sequencing the most valuable type-strain genomes for metagenomic binning, comparative biology and taxonomic classification.</title>
        <authorList>
            <person name="Goeker M."/>
        </authorList>
    </citation>
    <scope>NUCLEOTIDE SEQUENCE [LARGE SCALE GENOMIC DNA]</scope>
    <source>
        <strain evidence="3 4">DSM 45615</strain>
    </source>
</reference>
<keyword evidence="2" id="KW-0812">Transmembrane</keyword>
<name>A0A840NZZ6_9ACTN</name>
<feature type="compositionally biased region" description="Low complexity" evidence="1">
    <location>
        <begin position="48"/>
        <end position="60"/>
    </location>
</feature>
<feature type="compositionally biased region" description="Basic residues" evidence="1">
    <location>
        <begin position="1"/>
        <end position="12"/>
    </location>
</feature>
<proteinExistence type="predicted"/>
<organism evidence="3 4">
    <name type="scientific">Thermocatellispora tengchongensis</name>
    <dbReference type="NCBI Taxonomy" id="1073253"/>
    <lineage>
        <taxon>Bacteria</taxon>
        <taxon>Bacillati</taxon>
        <taxon>Actinomycetota</taxon>
        <taxon>Actinomycetes</taxon>
        <taxon>Streptosporangiales</taxon>
        <taxon>Streptosporangiaceae</taxon>
        <taxon>Thermocatellispora</taxon>
    </lineage>
</organism>
<feature type="transmembrane region" description="Helical" evidence="2">
    <location>
        <begin position="214"/>
        <end position="236"/>
    </location>
</feature>
<dbReference type="Proteomes" id="UP000578449">
    <property type="component" value="Unassembled WGS sequence"/>
</dbReference>
<dbReference type="RefSeq" id="WP_185048617.1">
    <property type="nucleotide sequence ID" value="NZ_BAABIX010000009.1"/>
</dbReference>
<accession>A0A840NZZ6</accession>
<feature type="compositionally biased region" description="Gly residues" evidence="1">
    <location>
        <begin position="115"/>
        <end position="126"/>
    </location>
</feature>
<sequence length="459" mass="47951">MSREPTRRRRRRPGDDARRPSRPPAGEPPPPGRRAAPQPPPYDERGPQEYPGPAQYAPPGYGVPGWDAPGYPPEPHRTGEYRPEGHRAGEYGAPYGPGDHGTGEYGTGEYATGEYGPGNHGTGEYGTGEYATGEYGPPPAGDDAEGGWLGQPGVAPPPPVDGGRSRRRAAQQPRDDGGRRRRRGRPAPEPVLPPPPPDEHVLARFGITRKQQRILTVIGVTAGSIIALAGLTAAIASLGGGTFDEEPGAAAVAVAVNLPDDYQGWGSPALFAPIATREADPAPLTTKEVFGAKTLKAGRITLRLVASDTVADCGAAIQGQEVADLVAEGGCTQAVRGLYLSADRRYVAQYTMLNLADTEAANTLVEELKTRYRGGWALALASEKAALPVGGHTEGSGHAMGHYAGLVWIARTDGAEPGRTDDFVSLTLAVRGAEKAVYRRVVAKTGVPSSGPSAPSSPG</sequence>
<evidence type="ECO:0000313" key="3">
    <source>
        <dbReference type="EMBL" id="MBB5131776.1"/>
    </source>
</evidence>
<evidence type="ECO:0000256" key="1">
    <source>
        <dbReference type="SAM" id="MobiDB-lite"/>
    </source>
</evidence>
<keyword evidence="2" id="KW-1133">Transmembrane helix</keyword>
<keyword evidence="2" id="KW-0472">Membrane</keyword>
<dbReference type="EMBL" id="JACHGN010000003">
    <property type="protein sequence ID" value="MBB5131776.1"/>
    <property type="molecule type" value="Genomic_DNA"/>
</dbReference>
<dbReference type="AlphaFoldDB" id="A0A840NZZ6"/>
<evidence type="ECO:0000313" key="4">
    <source>
        <dbReference type="Proteomes" id="UP000578449"/>
    </source>
</evidence>
<comment type="caution">
    <text evidence="3">The sequence shown here is derived from an EMBL/GenBank/DDBJ whole genome shotgun (WGS) entry which is preliminary data.</text>
</comment>